<protein>
    <submittedName>
        <fullName evidence="2">Uncharacterized protein</fullName>
    </submittedName>
</protein>
<reference evidence="2 3" key="1">
    <citation type="submission" date="2016-10" db="EMBL/GenBank/DDBJ databases">
        <title>Draft genome sequence of Coniochaeta ligniaria NRRL30616, a lignocellulolytic fungus for bioabatement of inhibitors in plant biomass hydrolysates.</title>
        <authorList>
            <consortium name="DOE Joint Genome Institute"/>
            <person name="Jimenez D.J."/>
            <person name="Hector R.E."/>
            <person name="Riley R."/>
            <person name="Sun H."/>
            <person name="Grigoriev I.V."/>
            <person name="Van Elsas J.D."/>
            <person name="Nichols N.N."/>
        </authorList>
    </citation>
    <scope>NUCLEOTIDE SEQUENCE [LARGE SCALE GENOMIC DNA]</scope>
    <source>
        <strain evidence="2 3">NRRL 30616</strain>
    </source>
</reference>
<evidence type="ECO:0000256" key="1">
    <source>
        <dbReference type="SAM" id="SignalP"/>
    </source>
</evidence>
<gene>
    <name evidence="2" type="ORF">CONLIGDRAFT_440094</name>
</gene>
<proteinExistence type="predicted"/>
<dbReference type="AlphaFoldDB" id="A0A1J7J2M4"/>
<accession>A0A1J7J2M4</accession>
<keyword evidence="3" id="KW-1185">Reference proteome</keyword>
<organism evidence="2 3">
    <name type="scientific">Coniochaeta ligniaria NRRL 30616</name>
    <dbReference type="NCBI Taxonomy" id="1408157"/>
    <lineage>
        <taxon>Eukaryota</taxon>
        <taxon>Fungi</taxon>
        <taxon>Dikarya</taxon>
        <taxon>Ascomycota</taxon>
        <taxon>Pezizomycotina</taxon>
        <taxon>Sordariomycetes</taxon>
        <taxon>Sordariomycetidae</taxon>
        <taxon>Coniochaetales</taxon>
        <taxon>Coniochaetaceae</taxon>
        <taxon>Coniochaeta</taxon>
    </lineage>
</organism>
<keyword evidence="1" id="KW-0732">Signal</keyword>
<dbReference type="Proteomes" id="UP000182658">
    <property type="component" value="Unassembled WGS sequence"/>
</dbReference>
<evidence type="ECO:0000313" key="2">
    <source>
        <dbReference type="EMBL" id="OIW27569.1"/>
    </source>
</evidence>
<dbReference type="InParanoid" id="A0A1J7J2M4"/>
<sequence length="88" mass="9886">MRLSQDAYPGTFLSSWWNVWTRRLLMLLVSCRGSKSNHHEVHWSTEISALLYALGTKEPTGFAWQPGFLPVLIDLDVFFPSGGSSSEA</sequence>
<evidence type="ECO:0000313" key="3">
    <source>
        <dbReference type="Proteomes" id="UP000182658"/>
    </source>
</evidence>
<dbReference type="EMBL" id="KV875099">
    <property type="protein sequence ID" value="OIW27569.1"/>
    <property type="molecule type" value="Genomic_DNA"/>
</dbReference>
<name>A0A1J7J2M4_9PEZI</name>
<feature type="signal peptide" evidence="1">
    <location>
        <begin position="1"/>
        <end position="36"/>
    </location>
</feature>
<feature type="chain" id="PRO_5012927478" evidence="1">
    <location>
        <begin position="37"/>
        <end position="88"/>
    </location>
</feature>